<sequence length="94" mass="10166">SAYAKALPTVDMKPIMVTLMNRLANYLKEAEGEDVAAAGDIFSLFRTHLQQILERAIQPSASAAGQAPVQPDMAAPLEVLAAFMQFTVSLYPNK</sequence>
<evidence type="ECO:0000313" key="2">
    <source>
        <dbReference type="Proteomes" id="UP000654075"/>
    </source>
</evidence>
<name>A0A813EZE4_POLGL</name>
<protein>
    <recommendedName>
        <fullName evidence="3">Exportin-T</fullName>
    </recommendedName>
</protein>
<dbReference type="AlphaFoldDB" id="A0A813EZE4"/>
<evidence type="ECO:0000313" key="1">
    <source>
        <dbReference type="EMBL" id="CAE8605738.1"/>
    </source>
</evidence>
<dbReference type="EMBL" id="CAJNNV010018253">
    <property type="protein sequence ID" value="CAE8605738.1"/>
    <property type="molecule type" value="Genomic_DNA"/>
</dbReference>
<proteinExistence type="predicted"/>
<gene>
    <name evidence="1" type="ORF">PGLA1383_LOCUS23840</name>
</gene>
<comment type="caution">
    <text evidence="1">The sequence shown here is derived from an EMBL/GenBank/DDBJ whole genome shotgun (WGS) entry which is preliminary data.</text>
</comment>
<feature type="non-terminal residue" evidence="1">
    <location>
        <position position="94"/>
    </location>
</feature>
<keyword evidence="2" id="KW-1185">Reference proteome</keyword>
<organism evidence="1 2">
    <name type="scientific">Polarella glacialis</name>
    <name type="common">Dinoflagellate</name>
    <dbReference type="NCBI Taxonomy" id="89957"/>
    <lineage>
        <taxon>Eukaryota</taxon>
        <taxon>Sar</taxon>
        <taxon>Alveolata</taxon>
        <taxon>Dinophyceae</taxon>
        <taxon>Suessiales</taxon>
        <taxon>Suessiaceae</taxon>
        <taxon>Polarella</taxon>
    </lineage>
</organism>
<dbReference type="Proteomes" id="UP000654075">
    <property type="component" value="Unassembled WGS sequence"/>
</dbReference>
<evidence type="ECO:0008006" key="3">
    <source>
        <dbReference type="Google" id="ProtNLM"/>
    </source>
</evidence>
<reference evidence="1" key="1">
    <citation type="submission" date="2021-02" db="EMBL/GenBank/DDBJ databases">
        <authorList>
            <person name="Dougan E. K."/>
            <person name="Rhodes N."/>
            <person name="Thang M."/>
            <person name="Chan C."/>
        </authorList>
    </citation>
    <scope>NUCLEOTIDE SEQUENCE</scope>
</reference>
<feature type="non-terminal residue" evidence="1">
    <location>
        <position position="1"/>
    </location>
</feature>
<accession>A0A813EZE4</accession>